<accession>A0AAE0SR54</accession>
<reference evidence="2" key="3">
    <citation type="submission" date="2023-05" db="EMBL/GenBank/DDBJ databases">
        <authorList>
            <person name="Smith C.H."/>
        </authorList>
    </citation>
    <scope>NUCLEOTIDE SEQUENCE</scope>
    <source>
        <strain evidence="2">CHS0354</strain>
        <tissue evidence="2">Mantle</tissue>
    </source>
</reference>
<protein>
    <submittedName>
        <fullName evidence="2">Uncharacterized protein</fullName>
    </submittedName>
</protein>
<dbReference type="Proteomes" id="UP001195483">
    <property type="component" value="Unassembled WGS sequence"/>
</dbReference>
<feature type="signal peptide" evidence="1">
    <location>
        <begin position="1"/>
        <end position="20"/>
    </location>
</feature>
<name>A0AAE0SR54_9BIVA</name>
<proteinExistence type="predicted"/>
<evidence type="ECO:0000313" key="3">
    <source>
        <dbReference type="Proteomes" id="UP001195483"/>
    </source>
</evidence>
<dbReference type="EMBL" id="JAEAOA010001291">
    <property type="protein sequence ID" value="KAK3596514.1"/>
    <property type="molecule type" value="Genomic_DNA"/>
</dbReference>
<evidence type="ECO:0000313" key="2">
    <source>
        <dbReference type="EMBL" id="KAK3596514.1"/>
    </source>
</evidence>
<keyword evidence="3" id="KW-1185">Reference proteome</keyword>
<dbReference type="AlphaFoldDB" id="A0AAE0SR54"/>
<reference evidence="2" key="1">
    <citation type="journal article" date="2021" name="Genome Biol. Evol.">
        <title>A High-Quality Reference Genome for a Parasitic Bivalve with Doubly Uniparental Inheritance (Bivalvia: Unionida).</title>
        <authorList>
            <person name="Smith C.H."/>
        </authorList>
    </citation>
    <scope>NUCLEOTIDE SEQUENCE</scope>
    <source>
        <strain evidence="2">CHS0354</strain>
    </source>
</reference>
<keyword evidence="1" id="KW-0732">Signal</keyword>
<organism evidence="2 3">
    <name type="scientific">Potamilus streckersoni</name>
    <dbReference type="NCBI Taxonomy" id="2493646"/>
    <lineage>
        <taxon>Eukaryota</taxon>
        <taxon>Metazoa</taxon>
        <taxon>Spiralia</taxon>
        <taxon>Lophotrochozoa</taxon>
        <taxon>Mollusca</taxon>
        <taxon>Bivalvia</taxon>
        <taxon>Autobranchia</taxon>
        <taxon>Heteroconchia</taxon>
        <taxon>Palaeoheterodonta</taxon>
        <taxon>Unionida</taxon>
        <taxon>Unionoidea</taxon>
        <taxon>Unionidae</taxon>
        <taxon>Ambleminae</taxon>
        <taxon>Lampsilini</taxon>
        <taxon>Potamilus</taxon>
    </lineage>
</organism>
<feature type="chain" id="PRO_5041931073" evidence="1">
    <location>
        <begin position="21"/>
        <end position="748"/>
    </location>
</feature>
<comment type="caution">
    <text evidence="2">The sequence shown here is derived from an EMBL/GenBank/DDBJ whole genome shotgun (WGS) entry which is preliminary data.</text>
</comment>
<gene>
    <name evidence="2" type="ORF">CHS0354_021018</name>
</gene>
<reference evidence="2" key="2">
    <citation type="journal article" date="2021" name="Genome Biol. Evol.">
        <title>Developing a high-quality reference genome for a parasitic bivalve with doubly uniparental inheritance (Bivalvia: Unionida).</title>
        <authorList>
            <person name="Smith C.H."/>
        </authorList>
    </citation>
    <scope>NUCLEOTIDE SEQUENCE</scope>
    <source>
        <strain evidence="2">CHS0354</strain>
        <tissue evidence="2">Mantle</tissue>
    </source>
</reference>
<sequence>MAVLQRSLVLLVTFIHLSHGKLSFAKQKLHITMYTDGMYSIGVNQDTWLTSADTYIYASGTKQTGGQGLKLVETNGVSGVDKLGNWNGLTFQYLVPSINVSFHATIKVYENFVVFAQNFKTQVQGTTSGEFDSVISSFPSFGVGSGNTSLGYVSFGGNMVGDTHMKWGRFKSPDATLNYGIIGGPLVLFDSGSDAIIIAPFSQFMAASLYHDVTGNSVHWGVMGGVNTVPENYVYETILFYSPDGVNRAFSEWGRLIKFYYDKDESYRKSDLTINYLGYWTDNGAFYYYNTETNTTYERTMIDVRKYTVVEKIPYRYFQFDSWFYPKDEYGGVTTWVAMEGIFPDGLRYVWNALDLPIAAHNRYWSSQTTYAIQNGGKFKFLLEPPKAIPVDQTFWDSFHQDAKQWGLIMYEQDWLDVEFGMNITRSDIYLGREWLLQMGAGARKNDLTIQYCMSLPRHAMQSLEIPVVTQARVSGDYQPGNDQWRIGISSMFADALGLAPFKDTFWTTTNQTGNKYGKSEPNIVLQSAVATLSTGPVGPSDKIGATDLNLLMRCCNQDGLILKPSRPATAIDKQLHRLAFDDGVGPAGEIWTTYTEISGYYFGIILAADLSEMYPLTPQDTGFQFGTPKIFSYNEGHLEAMNFSEQYPLKLQDCPKEAPCVWYTSSIFQVGTNEILIYGEVNKWVTMSPQRVQEILVSDDLEIHLQGSPGELVNFAFSVNGDSIQDIYCSIGNDGTAILRFNSKNCS</sequence>
<evidence type="ECO:0000256" key="1">
    <source>
        <dbReference type="SAM" id="SignalP"/>
    </source>
</evidence>